<feature type="transmembrane region" description="Helical" evidence="1">
    <location>
        <begin position="338"/>
        <end position="357"/>
    </location>
</feature>
<proteinExistence type="predicted"/>
<reference evidence="2" key="1">
    <citation type="submission" date="2021-06" db="EMBL/GenBank/DDBJ databases">
        <title>Vibrio nov. sp., novel gut bacterium isolated from Yellow Sea oyster.</title>
        <authorList>
            <person name="Muhammad N."/>
            <person name="Nguyen T.H."/>
            <person name="Lee Y.-J."/>
            <person name="Ko J."/>
            <person name="Kim S.-G."/>
        </authorList>
    </citation>
    <scope>NUCLEOTIDE SEQUENCE</scope>
    <source>
        <strain evidence="2">OG9-811</strain>
    </source>
</reference>
<evidence type="ECO:0000313" key="2">
    <source>
        <dbReference type="EMBL" id="QXO15727.1"/>
    </source>
</evidence>
<dbReference type="Proteomes" id="UP000694232">
    <property type="component" value="Chromosome 2"/>
</dbReference>
<organism evidence="2 3">
    <name type="scientific">Vibrio ostreae</name>
    <dbReference type="NCBI Taxonomy" id="2841925"/>
    <lineage>
        <taxon>Bacteria</taxon>
        <taxon>Pseudomonadati</taxon>
        <taxon>Pseudomonadota</taxon>
        <taxon>Gammaproteobacteria</taxon>
        <taxon>Vibrionales</taxon>
        <taxon>Vibrionaceae</taxon>
        <taxon>Vibrio</taxon>
    </lineage>
</organism>
<gene>
    <name evidence="2" type="ORF">KNV97_04755</name>
</gene>
<keyword evidence="1" id="KW-1133">Transmembrane helix</keyword>
<dbReference type="AlphaFoldDB" id="A0A975U5W8"/>
<accession>A0A975U5W8</accession>
<evidence type="ECO:0000256" key="1">
    <source>
        <dbReference type="SAM" id="Phobius"/>
    </source>
</evidence>
<dbReference type="KEGG" id="vos:KNV97_04755"/>
<evidence type="ECO:0000313" key="3">
    <source>
        <dbReference type="Proteomes" id="UP000694232"/>
    </source>
</evidence>
<sequence>MIKRAGKVMLLLLALVSAAVMWQQAQLAVLAMARMDPLPYTRQLVAAQHYAEAAEYLGFFMQYDYVSSDPQAQSLAASIADTRSEWRYQLAKLQQGLVDGTSDETIGLTAAVVTDFLVIGDVRDLTRQGLNLVRGEEVDDTLVALASLGLLASAAQIMSGVGTLETAGAATPVLLASSASKSALVTLKAARKVGKLPPWLAKTLTSEAKLARQSKSLAGVSELLGDVSVLANTSGGLRLLSRTGNQAELSRMARFVQTFGEHSAMLYRLGGDVALQMAHRAPQLGKSTIMLAATFGQRGLRVLDNLGAVRFTKYVSRAAKLAYKGDLLRLLAKWLLQLPHWLLMLFIVLAALIWLPWHWFKRLWGRKTLSC</sequence>
<protein>
    <submittedName>
        <fullName evidence="2">Uncharacterized protein</fullName>
    </submittedName>
</protein>
<keyword evidence="1" id="KW-0812">Transmembrane</keyword>
<keyword evidence="1" id="KW-0472">Membrane</keyword>
<dbReference type="RefSeq" id="WP_136486975.1">
    <property type="nucleotide sequence ID" value="NZ_CP076642.1"/>
</dbReference>
<name>A0A975U5W8_9VIBR</name>
<keyword evidence="3" id="KW-1185">Reference proteome</keyword>
<dbReference type="EMBL" id="CP076642">
    <property type="protein sequence ID" value="QXO15727.1"/>
    <property type="molecule type" value="Genomic_DNA"/>
</dbReference>